<dbReference type="OrthoDB" id="227636at2"/>
<dbReference type="Gene3D" id="1.10.3680.10">
    <property type="entry name" value="TerB-like"/>
    <property type="match status" value="1"/>
</dbReference>
<evidence type="ECO:0000259" key="2">
    <source>
        <dbReference type="Pfam" id="PF05099"/>
    </source>
</evidence>
<dbReference type="InterPro" id="IPR028932">
    <property type="entry name" value="TerB-C"/>
</dbReference>
<comment type="caution">
    <text evidence="5">The sequence shown here is derived from an EMBL/GenBank/DDBJ whole genome shotgun (WGS) entry which is preliminary data.</text>
</comment>
<evidence type="ECO:0000313" key="5">
    <source>
        <dbReference type="EMBL" id="CDH22066.1"/>
    </source>
</evidence>
<gene>
    <name evidence="5" type="ORF">XBKQ1_910005</name>
</gene>
<accession>A0A077PMY0</accession>
<dbReference type="Pfam" id="PF13208">
    <property type="entry name" value="TerB_N"/>
    <property type="match status" value="1"/>
</dbReference>
<feature type="domain" description="TerB-C" evidence="4">
    <location>
        <begin position="650"/>
        <end position="774"/>
    </location>
</feature>
<dbReference type="SUPFAM" id="SSF158682">
    <property type="entry name" value="TerB-like"/>
    <property type="match status" value="1"/>
</dbReference>
<dbReference type="Pfam" id="PF15615">
    <property type="entry name" value="TerB_C"/>
    <property type="match status" value="1"/>
</dbReference>
<name>A0A077PMY0_XENBV</name>
<sequence>MGFWIFVIALAVIWLLFSKKKKSPPPRVNSKTITKINHSSQQKFLNQPDNSVANMHSQASDDDELATFTFVNGQTVEYSTSRQPSRESAARRNTTPARWVKPGESVTIQNIVINYGNFYFGGQLKTYSSGEYGYLYNDGSDASLVDDTFPIEPISRHYYDESLGYWPSFSTLSPRCRGAYLDWLASDRSDATCPIGYVFIYFYGLERRILADGTQETTSDNEFKALFEEISRLRTVFQASGSFRHYATQLLEMMIILRPNLLSIYRENEYFSSKNALLFRLNLATVVDKGQPVCAELALAWIHYFPDYTLRMPARRCHSEFSALFKQRYTQKYGDGIVIKPNKTRLHLSYTPASGTLRAIQVNKQMDLPDPSVLKAPVQKLIPIAESCINALDAYSRYLGKKDASASDVAAIMLLPDEILTEDAEHLFAEFKRWVDEKIREHSGLATVADFWARLGMPVPDKINKKEAELMQNFSRRAGYGIAPDMRYHLVRPEPEGHLVLFPEGHAEFYVPSAEFTSVSVALRLGAMIAQMDKRVDVAEQVTLERTIDHNDALSPTEKRSLHAYLTWRLNTPANQAGLKARIEQLGDKDKSTIGNVIISVACADGRIDPTEIKQLEKIYTSLGLDSSNVTSDIHRLSTSETTSLATLQTTSDSSSKFSLDERILARHESDTTDVRQLLNTIFTEDEPEDEPPTEILSHPAAGLDEAHRQLYHRLLEKERWARNEVAELCQQLNLMLSGAIEAINDWSFEQVDAPVLDDDDDIYVDLEIAQELKG</sequence>
<keyword evidence="6" id="KW-1185">Reference proteome</keyword>
<feature type="domain" description="TerB N-terminal" evidence="3">
    <location>
        <begin position="102"/>
        <end position="313"/>
    </location>
</feature>
<dbReference type="InterPro" id="IPR029024">
    <property type="entry name" value="TerB-like"/>
</dbReference>
<dbReference type="AlphaFoldDB" id="A0A077PMY0"/>
<dbReference type="Proteomes" id="UP000028500">
    <property type="component" value="Unassembled WGS sequence"/>
</dbReference>
<evidence type="ECO:0000256" key="1">
    <source>
        <dbReference type="SAM" id="MobiDB-lite"/>
    </source>
</evidence>
<dbReference type="Pfam" id="PF05099">
    <property type="entry name" value="TerB"/>
    <property type="match status" value="1"/>
</dbReference>
<dbReference type="RefSeq" id="WP_038245077.1">
    <property type="nucleotide sequence ID" value="NZ_CAWLZI010000088.1"/>
</dbReference>
<feature type="region of interest" description="Disordered" evidence="1">
    <location>
        <begin position="77"/>
        <end position="96"/>
    </location>
</feature>
<protein>
    <submittedName>
        <fullName evidence="5">Putative plasma membrane H+-transporting two-sector ATPase, C subunit</fullName>
    </submittedName>
</protein>
<dbReference type="InterPro" id="IPR007791">
    <property type="entry name" value="DjlA_N"/>
</dbReference>
<reference evidence="5" key="1">
    <citation type="submission" date="2013-07" db="EMBL/GenBank/DDBJ databases">
        <title>Sub-species coevolution in mutualistic symbiosis.</title>
        <authorList>
            <person name="Murfin K."/>
            <person name="Klassen J."/>
            <person name="Lee M."/>
            <person name="Forst S."/>
            <person name="Stock P."/>
            <person name="Goodrich-Blair H."/>
        </authorList>
    </citation>
    <scope>NUCLEOTIDE SEQUENCE [LARGE SCALE GENOMIC DNA]</scope>
    <source>
        <strain evidence="5">Kraussei Quebec</strain>
    </source>
</reference>
<dbReference type="CDD" id="cd07176">
    <property type="entry name" value="terB"/>
    <property type="match status" value="1"/>
</dbReference>
<dbReference type="InterPro" id="IPR025266">
    <property type="entry name" value="TerB_N"/>
</dbReference>
<proteinExistence type="predicted"/>
<feature type="domain" description="Co-chaperone DjlA N-terminal" evidence="2">
    <location>
        <begin position="524"/>
        <end position="629"/>
    </location>
</feature>
<dbReference type="EMBL" id="CBSY010000285">
    <property type="protein sequence ID" value="CDH22066.1"/>
    <property type="molecule type" value="Genomic_DNA"/>
</dbReference>
<evidence type="ECO:0000259" key="3">
    <source>
        <dbReference type="Pfam" id="PF13208"/>
    </source>
</evidence>
<organism evidence="5 6">
    <name type="scientific">Xenorhabdus bovienii str. kraussei Quebec</name>
    <dbReference type="NCBI Taxonomy" id="1398203"/>
    <lineage>
        <taxon>Bacteria</taxon>
        <taxon>Pseudomonadati</taxon>
        <taxon>Pseudomonadota</taxon>
        <taxon>Gammaproteobacteria</taxon>
        <taxon>Enterobacterales</taxon>
        <taxon>Morganellaceae</taxon>
        <taxon>Xenorhabdus</taxon>
    </lineage>
</organism>
<dbReference type="HOGENOM" id="CLU_013355_0_0_6"/>
<evidence type="ECO:0000313" key="6">
    <source>
        <dbReference type="Proteomes" id="UP000028500"/>
    </source>
</evidence>
<evidence type="ECO:0000259" key="4">
    <source>
        <dbReference type="Pfam" id="PF15615"/>
    </source>
</evidence>